<keyword evidence="2" id="KW-1185">Reference proteome</keyword>
<name>A0A1L7D2W7_9CORY</name>
<dbReference type="STRING" id="161895.CPHO_05550"/>
<dbReference type="RefSeq" id="WP_075733911.1">
    <property type="nucleotide sequence ID" value="NZ_CP009249.1"/>
</dbReference>
<dbReference type="AlphaFoldDB" id="A0A1L7D2W7"/>
<accession>A0A1L7D2W7</accession>
<evidence type="ECO:0000313" key="1">
    <source>
        <dbReference type="EMBL" id="APT92435.1"/>
    </source>
</evidence>
<organism evidence="1 2">
    <name type="scientific">Corynebacterium phocae</name>
    <dbReference type="NCBI Taxonomy" id="161895"/>
    <lineage>
        <taxon>Bacteria</taxon>
        <taxon>Bacillati</taxon>
        <taxon>Actinomycetota</taxon>
        <taxon>Actinomycetes</taxon>
        <taxon>Mycobacteriales</taxon>
        <taxon>Corynebacteriaceae</taxon>
        <taxon>Corynebacterium</taxon>
    </lineage>
</organism>
<dbReference type="Gene3D" id="3.10.580.10">
    <property type="entry name" value="CBS-domain"/>
    <property type="match status" value="1"/>
</dbReference>
<dbReference type="SUPFAM" id="SSF54631">
    <property type="entry name" value="CBS-domain pair"/>
    <property type="match status" value="1"/>
</dbReference>
<dbReference type="KEGG" id="cpho:CPHO_05550"/>
<gene>
    <name evidence="1" type="ORF">CPHO_05550</name>
</gene>
<sequence>MTEHRARPFLVAFNDIEGFLREALHADAKDGFTWMAKQARRQGLVSGAQEDMLKDFAYLRNAISHGEYYGNQPIAEPAQQVVEDIQSLRDLLLNPPVALSVLKPQHVALLEPGSPISEALEVIAEKDYSQLPVYSAGKFQQLLTTHVIAKWVASEARGDGTLESTTVGEVLKYARPPARTVFLPRQASALELIEALSVVSDDGSRAFAAIITEAGHRDQKPLRIVTAADLSELFKAVS</sequence>
<dbReference type="Proteomes" id="UP000185491">
    <property type="component" value="Chromosome"/>
</dbReference>
<evidence type="ECO:0008006" key="3">
    <source>
        <dbReference type="Google" id="ProtNLM"/>
    </source>
</evidence>
<reference evidence="1 2" key="1">
    <citation type="submission" date="2014-08" db="EMBL/GenBank/DDBJ databases">
        <title>Complete genome sequence of Corynebacterium phocae M408/89/1(T)(=DSM 44612(T)), isolated from the common seal (Phoca vitulina).</title>
        <authorList>
            <person name="Ruckert C."/>
            <person name="Albersmeier A."/>
            <person name="Winkler A."/>
            <person name="Kalinowski J."/>
        </authorList>
    </citation>
    <scope>NUCLEOTIDE SEQUENCE [LARGE SCALE GENOMIC DNA]</scope>
    <source>
        <strain evidence="1 2">M408/89/1</strain>
    </source>
</reference>
<evidence type="ECO:0000313" key="2">
    <source>
        <dbReference type="Proteomes" id="UP000185491"/>
    </source>
</evidence>
<dbReference type="OrthoDB" id="4417510at2"/>
<proteinExistence type="predicted"/>
<protein>
    <recommendedName>
        <fullName evidence="3">CBS domain-containing protein</fullName>
    </recommendedName>
</protein>
<dbReference type="InterPro" id="IPR046342">
    <property type="entry name" value="CBS_dom_sf"/>
</dbReference>
<dbReference type="EMBL" id="CP009249">
    <property type="protein sequence ID" value="APT92435.1"/>
    <property type="molecule type" value="Genomic_DNA"/>
</dbReference>